<dbReference type="EMBL" id="MU853223">
    <property type="protein sequence ID" value="KAK4128819.1"/>
    <property type="molecule type" value="Genomic_DNA"/>
</dbReference>
<dbReference type="GeneID" id="87824090"/>
<reference evidence="1" key="2">
    <citation type="submission" date="2023-05" db="EMBL/GenBank/DDBJ databases">
        <authorList>
            <consortium name="Lawrence Berkeley National Laboratory"/>
            <person name="Steindorff A."/>
            <person name="Hensen N."/>
            <person name="Bonometti L."/>
            <person name="Westerberg I."/>
            <person name="Brannstrom I.O."/>
            <person name="Guillou S."/>
            <person name="Cros-Aarteil S."/>
            <person name="Calhoun S."/>
            <person name="Haridas S."/>
            <person name="Kuo A."/>
            <person name="Mondo S."/>
            <person name="Pangilinan J."/>
            <person name="Riley R."/>
            <person name="Labutti K."/>
            <person name="Andreopoulos B."/>
            <person name="Lipzen A."/>
            <person name="Chen C."/>
            <person name="Yanf M."/>
            <person name="Daum C."/>
            <person name="Ng V."/>
            <person name="Clum A."/>
            <person name="Ohm R."/>
            <person name="Martin F."/>
            <person name="Silar P."/>
            <person name="Natvig D."/>
            <person name="Lalanne C."/>
            <person name="Gautier V."/>
            <person name="Ament-Velasquez S.L."/>
            <person name="Kruys A."/>
            <person name="Hutchinson M.I."/>
            <person name="Powell A.J."/>
            <person name="Barry K."/>
            <person name="Miller A.N."/>
            <person name="Grigoriev I.V."/>
            <person name="Debuchy R."/>
            <person name="Gladieux P."/>
            <person name="Thoren M.H."/>
            <person name="Johannesson H."/>
        </authorList>
    </citation>
    <scope>NUCLEOTIDE SEQUENCE</scope>
    <source>
        <strain evidence="1">CBS 731.68</strain>
    </source>
</reference>
<keyword evidence="2" id="KW-1185">Reference proteome</keyword>
<evidence type="ECO:0000313" key="1">
    <source>
        <dbReference type="EMBL" id="KAK4128819.1"/>
    </source>
</evidence>
<sequence length="89" mass="9988">MHGFEQALRSALLSDLWLSKEAAVLQQKEGFANLNSQLQAFVRRFDQDWEQLSDLIQSQTTDIREAIIADGDRTRALVVARRSAQATAA</sequence>
<evidence type="ECO:0000313" key="2">
    <source>
        <dbReference type="Proteomes" id="UP001302602"/>
    </source>
</evidence>
<reference evidence="1" key="1">
    <citation type="journal article" date="2023" name="Mol. Phylogenet. Evol.">
        <title>Genome-scale phylogeny and comparative genomics of the fungal order Sordariales.</title>
        <authorList>
            <person name="Hensen N."/>
            <person name="Bonometti L."/>
            <person name="Westerberg I."/>
            <person name="Brannstrom I.O."/>
            <person name="Guillou S."/>
            <person name="Cros-Aarteil S."/>
            <person name="Calhoun S."/>
            <person name="Haridas S."/>
            <person name="Kuo A."/>
            <person name="Mondo S."/>
            <person name="Pangilinan J."/>
            <person name="Riley R."/>
            <person name="LaButti K."/>
            <person name="Andreopoulos B."/>
            <person name="Lipzen A."/>
            <person name="Chen C."/>
            <person name="Yan M."/>
            <person name="Daum C."/>
            <person name="Ng V."/>
            <person name="Clum A."/>
            <person name="Steindorff A."/>
            <person name="Ohm R.A."/>
            <person name="Martin F."/>
            <person name="Silar P."/>
            <person name="Natvig D.O."/>
            <person name="Lalanne C."/>
            <person name="Gautier V."/>
            <person name="Ament-Velasquez S.L."/>
            <person name="Kruys A."/>
            <person name="Hutchinson M.I."/>
            <person name="Powell A.J."/>
            <person name="Barry K."/>
            <person name="Miller A.N."/>
            <person name="Grigoriev I.V."/>
            <person name="Debuchy R."/>
            <person name="Gladieux P."/>
            <person name="Hiltunen Thoren M."/>
            <person name="Johannesson H."/>
        </authorList>
    </citation>
    <scope>NUCLEOTIDE SEQUENCE</scope>
    <source>
        <strain evidence="1">CBS 731.68</strain>
    </source>
</reference>
<proteinExistence type="predicted"/>
<dbReference type="RefSeq" id="XP_062652590.1">
    <property type="nucleotide sequence ID" value="XM_062787320.1"/>
</dbReference>
<comment type="caution">
    <text evidence="1">The sequence shown here is derived from an EMBL/GenBank/DDBJ whole genome shotgun (WGS) entry which is preliminary data.</text>
</comment>
<organism evidence="1 2">
    <name type="scientific">Parathielavia appendiculata</name>
    <dbReference type="NCBI Taxonomy" id="2587402"/>
    <lineage>
        <taxon>Eukaryota</taxon>
        <taxon>Fungi</taxon>
        <taxon>Dikarya</taxon>
        <taxon>Ascomycota</taxon>
        <taxon>Pezizomycotina</taxon>
        <taxon>Sordariomycetes</taxon>
        <taxon>Sordariomycetidae</taxon>
        <taxon>Sordariales</taxon>
        <taxon>Chaetomiaceae</taxon>
        <taxon>Parathielavia</taxon>
    </lineage>
</organism>
<accession>A0AAN6U9V4</accession>
<gene>
    <name evidence="1" type="ORF">N657DRAFT_42815</name>
</gene>
<protein>
    <submittedName>
        <fullName evidence="1">Uncharacterized protein</fullName>
    </submittedName>
</protein>
<name>A0AAN6U9V4_9PEZI</name>
<dbReference type="AlphaFoldDB" id="A0AAN6U9V4"/>
<dbReference type="Proteomes" id="UP001302602">
    <property type="component" value="Unassembled WGS sequence"/>
</dbReference>